<dbReference type="AlphaFoldDB" id="A0A554A4L1"/>
<feature type="active site" description="Proton acceptor" evidence="11">
    <location>
        <position position="169"/>
    </location>
</feature>
<dbReference type="Pfam" id="PF10509">
    <property type="entry name" value="GalKase_gal_bdg"/>
    <property type="match status" value="1"/>
</dbReference>
<dbReference type="EC" id="2.7.1.6" evidence="11 12"/>
<dbReference type="Pfam" id="PF00288">
    <property type="entry name" value="GHMP_kinases_N"/>
    <property type="match status" value="1"/>
</dbReference>
<dbReference type="Gene3D" id="3.30.230.10">
    <property type="match status" value="1"/>
</dbReference>
<evidence type="ECO:0000256" key="1">
    <source>
        <dbReference type="ARBA" id="ARBA00006566"/>
    </source>
</evidence>
<dbReference type="GO" id="GO:0006012">
    <property type="term" value="P:galactose metabolic process"/>
    <property type="evidence" value="ECO:0007669"/>
    <property type="project" value="UniProtKB-UniRule"/>
</dbReference>
<dbReference type="HAMAP" id="MF_00246">
    <property type="entry name" value="Galactokinase"/>
    <property type="match status" value="1"/>
</dbReference>
<dbReference type="GO" id="GO:0000287">
    <property type="term" value="F:magnesium ion binding"/>
    <property type="evidence" value="ECO:0007669"/>
    <property type="project" value="UniProtKB-UniRule"/>
</dbReference>
<dbReference type="InterPro" id="IPR036554">
    <property type="entry name" value="GHMP_kinase_C_sf"/>
</dbReference>
<dbReference type="InterPro" id="IPR006203">
    <property type="entry name" value="GHMP_knse_ATP-bd_CS"/>
</dbReference>
<dbReference type="InterPro" id="IPR013750">
    <property type="entry name" value="GHMP_kinase_C_dom"/>
</dbReference>
<dbReference type="PIRSF" id="PIRSF000530">
    <property type="entry name" value="Galactokinase"/>
    <property type="match status" value="1"/>
</dbReference>
<reference evidence="16 17" key="1">
    <citation type="submission" date="2019-07" db="EMBL/GenBank/DDBJ databases">
        <authorList>
            <person name="Park Y.J."/>
            <person name="Jeong S.E."/>
            <person name="Jung H.S."/>
        </authorList>
    </citation>
    <scope>NUCLEOTIDE SEQUENCE [LARGE SCALE GENOMIC DNA]</scope>
    <source>
        <strain evidence="17">P16(2019)</strain>
    </source>
</reference>
<dbReference type="UniPathway" id="UPA00214"/>
<sequence>MQLHRVFEEKYNGLSPDRMFFAPGRVNLLGEHTDYNGGFVFPAALTLGTYVIIRLRTDSHYYLSSTNFDQLVSFPAEDLTYKQSDGWGNYIKGVLSAFKEEGYQLPGADILVHGTVPNGAGLSSSASLEMAMAFALSEMTGAHWSKIELAKICQAVENHYIGVNSGIMDQFAVGLGLEQNAIFLHTATLQYEMVPLELGNYKLVVTNTNKQRTLADSKYNERRSECEDALKELQVQGITLETLSDLTVASWEEFKHLIQDETKQNRVTHIVKENQRVHDAVHVLKNGDLLAFGELMNASHTSLAEDYEVTGIELDTLVRIQQASPGCIGSRMTGAGFGGCTVSLVKETELEHFCKEVERKYTRKVGYAPSFYISSAGDGVREV</sequence>
<proteinExistence type="inferred from homology"/>
<keyword evidence="6 11" id="KW-0418">Kinase</keyword>
<name>A0A554A4L1_9BACI</name>
<keyword evidence="7 11" id="KW-0067">ATP-binding</keyword>
<feature type="binding site" evidence="11">
    <location>
        <position position="157"/>
    </location>
    <ligand>
        <name>Mg(2+)</name>
        <dbReference type="ChEBI" id="CHEBI:18420"/>
    </ligand>
</feature>
<dbReference type="EMBL" id="VLXZ01000001">
    <property type="protein sequence ID" value="TSB48628.1"/>
    <property type="molecule type" value="Genomic_DNA"/>
</dbReference>
<dbReference type="Pfam" id="PF08544">
    <property type="entry name" value="GHMP_kinases_C"/>
    <property type="match status" value="1"/>
</dbReference>
<dbReference type="InterPro" id="IPR019539">
    <property type="entry name" value="GalKase_N"/>
</dbReference>
<feature type="binding site" evidence="11">
    <location>
        <position position="125"/>
    </location>
    <ligand>
        <name>Mg(2+)</name>
        <dbReference type="ChEBI" id="CHEBI:18420"/>
    </ligand>
</feature>
<dbReference type="FunFam" id="3.30.70.890:FF:000001">
    <property type="entry name" value="Galactokinase"/>
    <property type="match status" value="1"/>
</dbReference>
<dbReference type="PANTHER" id="PTHR10457">
    <property type="entry name" value="MEVALONATE KINASE/GALACTOKINASE"/>
    <property type="match status" value="1"/>
</dbReference>
<feature type="domain" description="GHMP kinase N-terminal" evidence="13">
    <location>
        <begin position="89"/>
        <end position="176"/>
    </location>
</feature>
<feature type="site" description="Transition state stabilizer" evidence="11">
    <location>
        <position position="25"/>
    </location>
</feature>
<evidence type="ECO:0000256" key="2">
    <source>
        <dbReference type="ARBA" id="ARBA00022490"/>
    </source>
</evidence>
<evidence type="ECO:0000259" key="15">
    <source>
        <dbReference type="Pfam" id="PF10509"/>
    </source>
</evidence>
<feature type="domain" description="GHMP kinase C-terminal" evidence="14">
    <location>
        <begin position="282"/>
        <end position="361"/>
    </location>
</feature>
<dbReference type="InterPro" id="IPR014721">
    <property type="entry name" value="Ribsml_uS5_D2-typ_fold_subgr"/>
</dbReference>
<dbReference type="GO" id="GO:0005829">
    <property type="term" value="C:cytosol"/>
    <property type="evidence" value="ECO:0007669"/>
    <property type="project" value="TreeGrafter"/>
</dbReference>
<evidence type="ECO:0000313" key="17">
    <source>
        <dbReference type="Proteomes" id="UP000318521"/>
    </source>
</evidence>
<keyword evidence="17" id="KW-1185">Reference proteome</keyword>
<evidence type="ECO:0000256" key="7">
    <source>
        <dbReference type="ARBA" id="ARBA00022840"/>
    </source>
</evidence>
<dbReference type="PROSITE" id="PS00627">
    <property type="entry name" value="GHMP_KINASES_ATP"/>
    <property type="match status" value="1"/>
</dbReference>
<keyword evidence="5 11" id="KW-0547">Nucleotide-binding</keyword>
<keyword evidence="3 11" id="KW-0808">Transferase</keyword>
<comment type="function">
    <text evidence="11">Catalyzes the transfer of the gamma-phosphate of ATP to D-galactose to form alpha-D-galactose-1-phosphate (Gal-1-P).</text>
</comment>
<dbReference type="NCBIfam" id="TIGR00131">
    <property type="entry name" value="gal_kin"/>
    <property type="match status" value="1"/>
</dbReference>
<comment type="catalytic activity">
    <reaction evidence="11">
        <text>alpha-D-galactose + ATP = alpha-D-galactose 1-phosphate + ADP + H(+)</text>
        <dbReference type="Rhea" id="RHEA:13553"/>
        <dbReference type="ChEBI" id="CHEBI:15378"/>
        <dbReference type="ChEBI" id="CHEBI:28061"/>
        <dbReference type="ChEBI" id="CHEBI:30616"/>
        <dbReference type="ChEBI" id="CHEBI:58336"/>
        <dbReference type="ChEBI" id="CHEBI:456216"/>
        <dbReference type="EC" id="2.7.1.6"/>
    </reaction>
</comment>
<dbReference type="InterPro" id="IPR000705">
    <property type="entry name" value="Galactokinase"/>
</dbReference>
<keyword evidence="8 11" id="KW-0460">Magnesium</keyword>
<dbReference type="OrthoDB" id="250531at2"/>
<dbReference type="InterPro" id="IPR020568">
    <property type="entry name" value="Ribosomal_Su5_D2-typ_SF"/>
</dbReference>
<comment type="similarity">
    <text evidence="1 11">Belongs to the GHMP kinase family. GalK subfamily.</text>
</comment>
<evidence type="ECO:0000259" key="13">
    <source>
        <dbReference type="Pfam" id="PF00288"/>
    </source>
</evidence>
<dbReference type="InterPro" id="IPR022963">
    <property type="entry name" value="Galactokinase_bac"/>
</dbReference>
<evidence type="ECO:0000256" key="4">
    <source>
        <dbReference type="ARBA" id="ARBA00022723"/>
    </source>
</evidence>
<comment type="subcellular location">
    <subcellularLocation>
        <location evidence="11">Cytoplasm</location>
    </subcellularLocation>
</comment>
<dbReference type="SUPFAM" id="SSF54211">
    <property type="entry name" value="Ribosomal protein S5 domain 2-like"/>
    <property type="match status" value="1"/>
</dbReference>
<evidence type="ECO:0000256" key="11">
    <source>
        <dbReference type="HAMAP-Rule" id="MF_00246"/>
    </source>
</evidence>
<dbReference type="Proteomes" id="UP000318521">
    <property type="component" value="Unassembled WGS sequence"/>
</dbReference>
<dbReference type="InterPro" id="IPR006204">
    <property type="entry name" value="GHMP_kinase_N_dom"/>
</dbReference>
<dbReference type="FunFam" id="3.30.230.10:FF:000017">
    <property type="entry name" value="Galactokinase"/>
    <property type="match status" value="1"/>
</dbReference>
<dbReference type="SUPFAM" id="SSF55060">
    <property type="entry name" value="GHMP Kinase, C-terminal domain"/>
    <property type="match status" value="1"/>
</dbReference>
<comment type="pathway">
    <text evidence="11">Carbohydrate metabolism; galactose metabolism.</text>
</comment>
<organism evidence="16 17">
    <name type="scientific">Alkalicoccobacillus porphyridii</name>
    <dbReference type="NCBI Taxonomy" id="2597270"/>
    <lineage>
        <taxon>Bacteria</taxon>
        <taxon>Bacillati</taxon>
        <taxon>Bacillota</taxon>
        <taxon>Bacilli</taxon>
        <taxon>Bacillales</taxon>
        <taxon>Bacillaceae</taxon>
        <taxon>Alkalicoccobacillus</taxon>
    </lineage>
</organism>
<keyword evidence="10 11" id="KW-0119">Carbohydrate metabolism</keyword>
<dbReference type="GO" id="GO:0005524">
    <property type="term" value="F:ATP binding"/>
    <property type="evidence" value="ECO:0007669"/>
    <property type="project" value="UniProtKB-UniRule"/>
</dbReference>
<evidence type="ECO:0000256" key="9">
    <source>
        <dbReference type="ARBA" id="ARBA00023144"/>
    </source>
</evidence>
<dbReference type="GO" id="GO:0004335">
    <property type="term" value="F:galactokinase activity"/>
    <property type="evidence" value="ECO:0007669"/>
    <property type="project" value="UniProtKB-UniRule"/>
</dbReference>
<evidence type="ECO:0000256" key="10">
    <source>
        <dbReference type="ARBA" id="ARBA00023277"/>
    </source>
</evidence>
<gene>
    <name evidence="11" type="primary">galK</name>
    <name evidence="16" type="ORF">FN960_02630</name>
</gene>
<feature type="binding site" evidence="11">
    <location>
        <begin position="31"/>
        <end position="34"/>
    </location>
    <ligand>
        <name>substrate</name>
    </ligand>
</feature>
<evidence type="ECO:0000313" key="16">
    <source>
        <dbReference type="EMBL" id="TSB48628.1"/>
    </source>
</evidence>
<evidence type="ECO:0000256" key="5">
    <source>
        <dbReference type="ARBA" id="ARBA00022741"/>
    </source>
</evidence>
<keyword evidence="9 11" id="KW-0299">Galactose metabolism</keyword>
<comment type="caution">
    <text evidence="16">The sequence shown here is derived from an EMBL/GenBank/DDBJ whole genome shotgun (WGS) entry which is preliminary data.</text>
</comment>
<protein>
    <recommendedName>
        <fullName evidence="11 12">Galactokinase</fullName>
        <ecNumber evidence="11 12">2.7.1.6</ecNumber>
    </recommendedName>
    <alternativeName>
        <fullName evidence="11">Galactose kinase</fullName>
    </alternativeName>
</protein>
<feature type="binding site" evidence="11">
    <location>
        <begin position="119"/>
        <end position="125"/>
    </location>
    <ligand>
        <name>ATP</name>
        <dbReference type="ChEBI" id="CHEBI:30616"/>
    </ligand>
</feature>
<dbReference type="PANTHER" id="PTHR10457:SF7">
    <property type="entry name" value="GALACTOKINASE-RELATED"/>
    <property type="match status" value="1"/>
</dbReference>
<feature type="domain" description="Galactokinase N-terminal" evidence="15">
    <location>
        <begin position="7"/>
        <end position="54"/>
    </location>
</feature>
<evidence type="ECO:0000259" key="14">
    <source>
        <dbReference type="Pfam" id="PF08544"/>
    </source>
</evidence>
<keyword evidence="4 11" id="KW-0479">Metal-binding</keyword>
<evidence type="ECO:0000256" key="6">
    <source>
        <dbReference type="ARBA" id="ARBA00022777"/>
    </source>
</evidence>
<dbReference type="PRINTS" id="PR00473">
    <property type="entry name" value="GALCTOKINASE"/>
</dbReference>
<accession>A0A554A4L1</accession>
<dbReference type="Gene3D" id="3.30.70.890">
    <property type="entry name" value="GHMP kinase, C-terminal domain"/>
    <property type="match status" value="1"/>
</dbReference>
<dbReference type="NCBIfam" id="NF003705">
    <property type="entry name" value="PRK05322.1"/>
    <property type="match status" value="1"/>
</dbReference>
<feature type="binding site" evidence="11">
    <location>
        <position position="219"/>
    </location>
    <ligand>
        <name>substrate</name>
    </ligand>
</feature>
<feature type="binding site" evidence="11">
    <location>
        <position position="65"/>
    </location>
    <ligand>
        <name>ATP</name>
        <dbReference type="ChEBI" id="CHEBI:30616"/>
    </ligand>
</feature>
<evidence type="ECO:0000256" key="12">
    <source>
        <dbReference type="NCBIfam" id="TIGR00131"/>
    </source>
</evidence>
<dbReference type="InterPro" id="IPR006206">
    <property type="entry name" value="Mevalonate/galactokinase"/>
</dbReference>
<dbReference type="PRINTS" id="PR00959">
    <property type="entry name" value="MEVGALKINASE"/>
</dbReference>
<keyword evidence="2 11" id="KW-0963">Cytoplasm</keyword>
<evidence type="ECO:0000256" key="8">
    <source>
        <dbReference type="ARBA" id="ARBA00022842"/>
    </source>
</evidence>
<evidence type="ECO:0000256" key="3">
    <source>
        <dbReference type="ARBA" id="ARBA00022679"/>
    </source>
</evidence>